<gene>
    <name evidence="1" type="ORF">J5A58_08630</name>
</gene>
<proteinExistence type="predicted"/>
<dbReference type="SUPFAM" id="SSF52540">
    <property type="entry name" value="P-loop containing nucleoside triphosphate hydrolases"/>
    <property type="match status" value="1"/>
</dbReference>
<sequence>MNERLVVKSFGPIKNIEVNFRKVNLFIGDQGTGKSCIVKLFSTFRWLEKALITETYSLDYFTKFVDARFKKQLCGYHRIDDFFRDDTYILYESTLYKFIYTENVFNIERKNGTITGLPKIMYVPAERIILSSAEKKLKTFDGLPASNLTFNQAFWESKEQFKDGYALPFGNLNYKYDSLNDISWIIGSDYRVRLINASSGLQSALPVCIVSDYLGNIVASDKERPMSVEELQKLQKETAKIMENENLTDTVKNAMLKHLSSRSRYNCFVNIVEEPELSLFPESQNSMIRLLCKVNNGTKDNMLLLTSHSPYTLAILNNLVLAYKAYQKGDDDTKRKIAEIVPQEYQVNPDSLTAYSLTKDENGNYQSVLSESSGMIRKNDLDSVSEIIMYEFNRLYRIYAKTIKQHQYSNCR</sequence>
<protein>
    <submittedName>
        <fullName evidence="1">ATP-binding protein</fullName>
    </submittedName>
</protein>
<dbReference type="RefSeq" id="WP_211808627.1">
    <property type="nucleotide sequence ID" value="NZ_CP072362.1"/>
</dbReference>
<evidence type="ECO:0000313" key="2">
    <source>
        <dbReference type="Proteomes" id="UP000682195"/>
    </source>
</evidence>
<dbReference type="EMBL" id="CP072362">
    <property type="protein sequence ID" value="QUB76813.1"/>
    <property type="molecule type" value="Genomic_DNA"/>
</dbReference>
<dbReference type="GO" id="GO:0005524">
    <property type="term" value="F:ATP binding"/>
    <property type="evidence" value="ECO:0007669"/>
    <property type="project" value="UniProtKB-KW"/>
</dbReference>
<dbReference type="Proteomes" id="UP000682195">
    <property type="component" value="Chromosome 2"/>
</dbReference>
<organism evidence="1 2">
    <name type="scientific">Prevotella melaninogenica</name>
    <dbReference type="NCBI Taxonomy" id="28132"/>
    <lineage>
        <taxon>Bacteria</taxon>
        <taxon>Pseudomonadati</taxon>
        <taxon>Bacteroidota</taxon>
        <taxon>Bacteroidia</taxon>
        <taxon>Bacteroidales</taxon>
        <taxon>Prevotellaceae</taxon>
        <taxon>Prevotella</taxon>
    </lineage>
</organism>
<accession>A0ABX7XSZ2</accession>
<reference evidence="1 2" key="1">
    <citation type="submission" date="2021-03" db="EMBL/GenBank/DDBJ databases">
        <title>Human Oral Microbial Genomes.</title>
        <authorList>
            <person name="Johnston C.D."/>
            <person name="Chen T."/>
            <person name="Dewhirst F.E."/>
        </authorList>
    </citation>
    <scope>NUCLEOTIDE SEQUENCE [LARGE SCALE GENOMIC DNA]</scope>
    <source>
        <strain evidence="1 2">F0054</strain>
    </source>
</reference>
<keyword evidence="1" id="KW-0067">ATP-binding</keyword>
<dbReference type="InterPro" id="IPR027417">
    <property type="entry name" value="P-loop_NTPase"/>
</dbReference>
<dbReference type="Gene3D" id="3.40.50.300">
    <property type="entry name" value="P-loop containing nucleotide triphosphate hydrolases"/>
    <property type="match status" value="1"/>
</dbReference>
<name>A0ABX7XSZ2_9BACT</name>
<keyword evidence="1" id="KW-0547">Nucleotide-binding</keyword>
<evidence type="ECO:0000313" key="1">
    <source>
        <dbReference type="EMBL" id="QUB76813.1"/>
    </source>
</evidence>
<keyword evidence="2" id="KW-1185">Reference proteome</keyword>